<feature type="transmembrane region" description="Helical" evidence="1">
    <location>
        <begin position="130"/>
        <end position="151"/>
    </location>
</feature>
<dbReference type="AlphaFoldDB" id="A0A846JL32"/>
<keyword evidence="1" id="KW-0472">Membrane</keyword>
<proteinExistence type="predicted"/>
<name>A0A846JL32_CLOBO</name>
<keyword evidence="1" id="KW-1133">Transmembrane helix</keyword>
<evidence type="ECO:0000256" key="1">
    <source>
        <dbReference type="SAM" id="Phobius"/>
    </source>
</evidence>
<evidence type="ECO:0000313" key="3">
    <source>
        <dbReference type="Proteomes" id="UP000480039"/>
    </source>
</evidence>
<dbReference type="EMBL" id="SWQE01000017">
    <property type="protein sequence ID" value="NFJ10625.1"/>
    <property type="molecule type" value="Genomic_DNA"/>
</dbReference>
<gene>
    <name evidence="2" type="ORF">FC871_19635</name>
</gene>
<organism evidence="2 3">
    <name type="scientific">Clostridium botulinum</name>
    <dbReference type="NCBI Taxonomy" id="1491"/>
    <lineage>
        <taxon>Bacteria</taxon>
        <taxon>Bacillati</taxon>
        <taxon>Bacillota</taxon>
        <taxon>Clostridia</taxon>
        <taxon>Eubacteriales</taxon>
        <taxon>Clostridiaceae</taxon>
        <taxon>Clostridium</taxon>
    </lineage>
</organism>
<reference evidence="2 3" key="1">
    <citation type="submission" date="2019-04" db="EMBL/GenBank/DDBJ databases">
        <title>Genome sequencing of Clostridium botulinum Groups I-IV and Clostridium butyricum.</title>
        <authorList>
            <person name="Brunt J."/>
            <person name="Van Vliet A.H.M."/>
            <person name="Stringer S.C."/>
            <person name="Carter A.T."/>
            <person name="Peck M.W."/>
        </authorList>
    </citation>
    <scope>NUCLEOTIDE SEQUENCE [LARGE SCALE GENOMIC DNA]</scope>
    <source>
        <strain evidence="2 3">Colworth BL30</strain>
    </source>
</reference>
<comment type="caution">
    <text evidence="2">The sequence shown here is derived from an EMBL/GenBank/DDBJ whole genome shotgun (WGS) entry which is preliminary data.</text>
</comment>
<feature type="transmembrane region" description="Helical" evidence="1">
    <location>
        <begin position="56"/>
        <end position="74"/>
    </location>
</feature>
<keyword evidence="1" id="KW-0812">Transmembrane</keyword>
<feature type="transmembrane region" description="Helical" evidence="1">
    <location>
        <begin position="20"/>
        <end position="36"/>
    </location>
</feature>
<protein>
    <submittedName>
        <fullName evidence="2">Uncharacterized protein</fullName>
    </submittedName>
</protein>
<sequence length="160" mass="19346">MDEKIEKGKKLLDFFNENKFVYTVVYYSILIWFYFFKQSSFRYKYIEEAKKFLLEYNDMILFVSVVCLVVARFIRVTFNDHMIGVEHDGSNTKAVERLVNAHKLENVGQVLFLTIIPVSLYYNYNNSWKYIIFFVLSWFFIVLCSKLVLIIRKRIVKNYF</sequence>
<dbReference type="Proteomes" id="UP000480039">
    <property type="component" value="Unassembled WGS sequence"/>
</dbReference>
<accession>A0A846JL32</accession>
<evidence type="ECO:0000313" key="2">
    <source>
        <dbReference type="EMBL" id="NFJ10625.1"/>
    </source>
</evidence>